<reference evidence="17" key="1">
    <citation type="submission" date="2011-08" db="EMBL/GenBank/DDBJ databases">
        <title>The draft genome of Latimeria chalumnae.</title>
        <authorList>
            <person name="Di Palma F."/>
            <person name="Alfoldi J."/>
            <person name="Johnson J."/>
            <person name="Berlin A."/>
            <person name="Gnerre S."/>
            <person name="Jaffe D."/>
            <person name="MacCallum I."/>
            <person name="Young S."/>
            <person name="Walker B.J."/>
            <person name="Lander E."/>
            <person name="Lindblad-Toh K."/>
        </authorList>
    </citation>
    <scope>NUCLEOTIDE SEQUENCE [LARGE SCALE GENOMIC DNA]</scope>
    <source>
        <strain evidence="17">Wild caught</strain>
    </source>
</reference>
<evidence type="ECO:0000259" key="15">
    <source>
        <dbReference type="PROSITE" id="PS50262"/>
    </source>
</evidence>
<feature type="transmembrane region" description="Helical" evidence="14">
    <location>
        <begin position="116"/>
        <end position="144"/>
    </location>
</feature>
<evidence type="ECO:0000256" key="3">
    <source>
        <dbReference type="ARBA" id="ARBA00022500"/>
    </source>
</evidence>
<comment type="similarity">
    <text evidence="12">Belongs to the G-protein coupled receptor 1 family.</text>
</comment>
<evidence type="ECO:0000256" key="5">
    <source>
        <dbReference type="ARBA" id="ARBA00022989"/>
    </source>
</evidence>
<name>H3B4G7_LATCH</name>
<dbReference type="SMART" id="SM01381">
    <property type="entry name" value="7TM_GPCR_Srsx"/>
    <property type="match status" value="1"/>
</dbReference>
<dbReference type="GO" id="GO:0006954">
    <property type="term" value="P:inflammatory response"/>
    <property type="evidence" value="ECO:0007669"/>
    <property type="project" value="TreeGrafter"/>
</dbReference>
<keyword evidence="10 12" id="KW-0807">Transducer</keyword>
<feature type="transmembrane region" description="Helical" evidence="14">
    <location>
        <begin position="47"/>
        <end position="73"/>
    </location>
</feature>
<dbReference type="GeneTree" id="ENSGT01140000282544"/>
<dbReference type="InterPro" id="IPR000826">
    <property type="entry name" value="Formyl_rcpt-rel"/>
</dbReference>
<dbReference type="InterPro" id="IPR000276">
    <property type="entry name" value="GPCR_Rhodpsn"/>
</dbReference>
<feature type="transmembrane region" description="Helical" evidence="14">
    <location>
        <begin position="165"/>
        <end position="186"/>
    </location>
</feature>
<evidence type="ECO:0000313" key="16">
    <source>
        <dbReference type="Ensembl" id="ENSLACP00000016788.1"/>
    </source>
</evidence>
<feature type="transmembrane region" description="Helical" evidence="14">
    <location>
        <begin position="85"/>
        <end position="110"/>
    </location>
</feature>
<keyword evidence="17" id="KW-1185">Reference proteome</keyword>
<evidence type="ECO:0000256" key="10">
    <source>
        <dbReference type="ARBA" id="ARBA00023224"/>
    </source>
</evidence>
<feature type="transmembrane region" description="Helical" evidence="14">
    <location>
        <begin position="285"/>
        <end position="311"/>
    </location>
</feature>
<comment type="similarity">
    <text evidence="11">Belongs to the chemokine-like receptor (CMKLR) family.</text>
</comment>
<dbReference type="Proteomes" id="UP000008672">
    <property type="component" value="Unassembled WGS sequence"/>
</dbReference>
<evidence type="ECO:0000256" key="2">
    <source>
        <dbReference type="ARBA" id="ARBA00022475"/>
    </source>
</evidence>
<feature type="transmembrane region" description="Helical" evidence="14">
    <location>
        <begin position="220"/>
        <end position="240"/>
    </location>
</feature>
<evidence type="ECO:0000256" key="12">
    <source>
        <dbReference type="RuleBase" id="RU000688"/>
    </source>
</evidence>
<gene>
    <name evidence="16" type="primary">LOC102360304</name>
</gene>
<keyword evidence="4 12" id="KW-0812">Transmembrane</keyword>
<evidence type="ECO:0000256" key="11">
    <source>
        <dbReference type="ARBA" id="ARBA00025736"/>
    </source>
</evidence>
<dbReference type="PROSITE" id="PS50262">
    <property type="entry name" value="G_PROTEIN_RECEP_F1_2"/>
    <property type="match status" value="1"/>
</dbReference>
<accession>H3B4G7</accession>
<dbReference type="Gene3D" id="1.20.1070.10">
    <property type="entry name" value="Rhodopsin 7-helix transmembrane proteins"/>
    <property type="match status" value="1"/>
</dbReference>
<keyword evidence="7 14" id="KW-0472">Membrane</keyword>
<dbReference type="GO" id="GO:0006935">
    <property type="term" value="P:chemotaxis"/>
    <property type="evidence" value="ECO:0007669"/>
    <property type="project" value="UniProtKB-KW"/>
</dbReference>
<feature type="transmembrane region" description="Helical" evidence="14">
    <location>
        <begin position="252"/>
        <end position="273"/>
    </location>
</feature>
<dbReference type="PANTHER" id="PTHR24225">
    <property type="entry name" value="CHEMOTACTIC RECEPTOR"/>
    <property type="match status" value="1"/>
</dbReference>
<keyword evidence="9 12" id="KW-0675">Receptor</keyword>
<dbReference type="Pfam" id="PF00001">
    <property type="entry name" value="7tm_1"/>
    <property type="match status" value="1"/>
</dbReference>
<dbReference type="PROSITE" id="PS00237">
    <property type="entry name" value="G_PROTEIN_RECEP_F1_1"/>
    <property type="match status" value="1"/>
</dbReference>
<dbReference type="EMBL" id="AFYH01070665">
    <property type="status" value="NOT_ANNOTATED_CDS"/>
    <property type="molecule type" value="Genomic_DNA"/>
</dbReference>
<keyword evidence="5 14" id="KW-1133">Transmembrane helix</keyword>
<dbReference type="HOGENOM" id="CLU_009579_8_0_1"/>
<dbReference type="InterPro" id="IPR017452">
    <property type="entry name" value="GPCR_Rhodpsn_7TM"/>
</dbReference>
<dbReference type="InParanoid" id="H3B4G7"/>
<dbReference type="STRING" id="7897.ENSLACP00000016788"/>
<evidence type="ECO:0000256" key="4">
    <source>
        <dbReference type="ARBA" id="ARBA00022692"/>
    </source>
</evidence>
<reference evidence="16" key="2">
    <citation type="submission" date="2025-08" db="UniProtKB">
        <authorList>
            <consortium name="Ensembl"/>
        </authorList>
    </citation>
    <scope>IDENTIFICATION</scope>
</reference>
<feature type="domain" description="G-protein coupled receptors family 1 profile" evidence="15">
    <location>
        <begin position="66"/>
        <end position="308"/>
    </location>
</feature>
<keyword evidence="8" id="KW-1015">Disulfide bond</keyword>
<organism evidence="16 17">
    <name type="scientific">Latimeria chalumnae</name>
    <name type="common">Coelacanth</name>
    <dbReference type="NCBI Taxonomy" id="7897"/>
    <lineage>
        <taxon>Eukaryota</taxon>
        <taxon>Metazoa</taxon>
        <taxon>Chordata</taxon>
        <taxon>Craniata</taxon>
        <taxon>Vertebrata</taxon>
        <taxon>Euteleostomi</taxon>
        <taxon>Coelacanthiformes</taxon>
        <taxon>Coelacanthidae</taxon>
        <taxon>Latimeria</taxon>
    </lineage>
</organism>
<dbReference type="SUPFAM" id="SSF81321">
    <property type="entry name" value="Family A G protein-coupled receptor-like"/>
    <property type="match status" value="1"/>
</dbReference>
<dbReference type="Bgee" id="ENSLACG00000014786">
    <property type="expression patterns" value="Expressed in pelvic fin"/>
</dbReference>
<evidence type="ECO:0000256" key="1">
    <source>
        <dbReference type="ARBA" id="ARBA00004651"/>
    </source>
</evidence>
<dbReference type="GO" id="GO:0007204">
    <property type="term" value="P:positive regulation of cytosolic calcium ion concentration"/>
    <property type="evidence" value="ECO:0007669"/>
    <property type="project" value="TreeGrafter"/>
</dbReference>
<evidence type="ECO:0000256" key="8">
    <source>
        <dbReference type="ARBA" id="ARBA00023157"/>
    </source>
</evidence>
<comment type="subcellular location">
    <subcellularLocation>
        <location evidence="1">Cell membrane</location>
        <topology evidence="1">Multi-pass membrane protein</topology>
    </subcellularLocation>
</comment>
<dbReference type="PRINTS" id="PR00526">
    <property type="entry name" value="FMETLEUPHER"/>
</dbReference>
<dbReference type="FunCoup" id="H3B4G7">
    <property type="interactions" value="554"/>
</dbReference>
<feature type="region of interest" description="Disordered" evidence="13">
    <location>
        <begin position="334"/>
        <end position="358"/>
    </location>
</feature>
<keyword evidence="3" id="KW-0145">Chemotaxis</keyword>
<dbReference type="FunFam" id="1.20.1070.10:FF:000034">
    <property type="entry name" value="G-protein coupled receptor 1"/>
    <property type="match status" value="1"/>
</dbReference>
<dbReference type="PRINTS" id="PR00237">
    <property type="entry name" value="GPCRRHODOPSN"/>
</dbReference>
<evidence type="ECO:0000256" key="14">
    <source>
        <dbReference type="SAM" id="Phobius"/>
    </source>
</evidence>
<dbReference type="GO" id="GO:0005886">
    <property type="term" value="C:plasma membrane"/>
    <property type="evidence" value="ECO:0007669"/>
    <property type="project" value="UniProtKB-SubCell"/>
</dbReference>
<evidence type="ECO:0000256" key="6">
    <source>
        <dbReference type="ARBA" id="ARBA00023040"/>
    </source>
</evidence>
<evidence type="ECO:0000313" key="17">
    <source>
        <dbReference type="Proteomes" id="UP000008672"/>
    </source>
</evidence>
<proteinExistence type="inferred from homology"/>
<evidence type="ECO:0000256" key="7">
    <source>
        <dbReference type="ARBA" id="ARBA00023136"/>
    </source>
</evidence>
<sequence length="358" mass="40823">VNQRENTMNWSTYGEYNAYDGNDSLDYLPSLPDYTEDLSHTHFHINFLYIVSMLIYSVVFVLGVPGNAIVIWMTGFKMKQTVNTIWFLNLSIADFLCCLFLPFSIAFLAMDHHWPFGYVLCKCIPPIIVLNMFASIFLLTVISVDRCLLVVKPIWCQNKRTASMASVVCLVVWLLALFMTIPSVVFRTTHSDKYTSKVLCTTDYSSVAGYVKTAIHVFKLVLGFFLPFLIIVTCYSLLLFKVKVRFSKSTKTFKLILAVIIGFFVCWLPYHLVDIVLLVMPQETWLIIASHLSESIAYINSCINPIVYVIIGQDFKQKFKKSLMTVLRSNFTEDSLHGNSSQCKTRSSIDQKSISTNV</sequence>
<reference evidence="16" key="3">
    <citation type="submission" date="2025-09" db="UniProtKB">
        <authorList>
            <consortium name="Ensembl"/>
        </authorList>
    </citation>
    <scope>IDENTIFICATION</scope>
</reference>
<dbReference type="Ensembl" id="ENSLACT00000016906.1">
    <property type="protein sequence ID" value="ENSLACP00000016788.1"/>
    <property type="gene ID" value="ENSLACG00000014786.1"/>
</dbReference>
<dbReference type="GO" id="GO:0004878">
    <property type="term" value="F:complement component C5a receptor activity"/>
    <property type="evidence" value="ECO:0007669"/>
    <property type="project" value="TreeGrafter"/>
</dbReference>
<dbReference type="GO" id="GO:0004930">
    <property type="term" value="F:G protein-coupled receptor activity"/>
    <property type="evidence" value="ECO:0007669"/>
    <property type="project" value="UniProtKB-KW"/>
</dbReference>
<keyword evidence="6 12" id="KW-0297">G-protein coupled receptor</keyword>
<dbReference type="GO" id="GO:0007200">
    <property type="term" value="P:phospholipase C-activating G protein-coupled receptor signaling pathway"/>
    <property type="evidence" value="ECO:0007669"/>
    <property type="project" value="TreeGrafter"/>
</dbReference>
<dbReference type="AlphaFoldDB" id="H3B4G7"/>
<dbReference type="OMA" id="WITTCEM"/>
<evidence type="ECO:0000256" key="13">
    <source>
        <dbReference type="SAM" id="MobiDB-lite"/>
    </source>
</evidence>
<protein>
    <recommendedName>
        <fullName evidence="15">G-protein coupled receptors family 1 profile domain-containing protein</fullName>
    </recommendedName>
</protein>
<keyword evidence="2" id="KW-1003">Cell membrane</keyword>
<evidence type="ECO:0000256" key="9">
    <source>
        <dbReference type="ARBA" id="ARBA00023170"/>
    </source>
</evidence>
<dbReference type="PANTHER" id="PTHR24225:SF29">
    <property type="entry name" value="C5A ANAPHYLATOXIN CHEMOTACTIC RECEPTOR 1"/>
    <property type="match status" value="1"/>
</dbReference>
<dbReference type="eggNOG" id="ENOG502R35Z">
    <property type="taxonomic scope" value="Eukaryota"/>
</dbReference>